<feature type="region of interest" description="Disordered" evidence="1">
    <location>
        <begin position="84"/>
        <end position="126"/>
    </location>
</feature>
<sequence>MPSERSDGIFNAQKKPFIPRVSMNGQYIAGKHLTCCTAEKGETAALTSKSIVPLLMLKNINFENILTNISGTYWFSRIHPTQRSNSFGSSAATTERLNTCSPLQNPSPSKVVSLPPASSKINAPAA</sequence>
<gene>
    <name evidence="2" type="ORF">NCTC11421_02960</name>
</gene>
<evidence type="ECO:0000313" key="2">
    <source>
        <dbReference type="EMBL" id="SUA24952.1"/>
    </source>
</evidence>
<feature type="compositionally biased region" description="Polar residues" evidence="1">
    <location>
        <begin position="84"/>
        <end position="110"/>
    </location>
</feature>
<dbReference type="AlphaFoldDB" id="A0A378W2X1"/>
<evidence type="ECO:0000256" key="1">
    <source>
        <dbReference type="SAM" id="MobiDB-lite"/>
    </source>
</evidence>
<protein>
    <submittedName>
        <fullName evidence="2">Uncharacterized protein</fullName>
    </submittedName>
</protein>
<dbReference type="EMBL" id="UGRI01000001">
    <property type="protein sequence ID" value="SUA24952.1"/>
    <property type="molecule type" value="Genomic_DNA"/>
</dbReference>
<reference evidence="2" key="1">
    <citation type="submission" date="2018-06" db="EMBL/GenBank/DDBJ databases">
        <authorList>
            <consortium name="Pathogen Informatics"/>
            <person name="Doyle S."/>
        </authorList>
    </citation>
    <scope>NUCLEOTIDE SEQUENCE [LARGE SCALE GENOMIC DNA]</scope>
    <source>
        <strain evidence="2">NCTC11421</strain>
    </source>
</reference>
<organism evidence="2">
    <name type="scientific">Neisseria gonorrhoeae</name>
    <dbReference type="NCBI Taxonomy" id="485"/>
    <lineage>
        <taxon>Bacteria</taxon>
        <taxon>Pseudomonadati</taxon>
        <taxon>Pseudomonadota</taxon>
        <taxon>Betaproteobacteria</taxon>
        <taxon>Neisseriales</taxon>
        <taxon>Neisseriaceae</taxon>
        <taxon>Neisseria</taxon>
    </lineage>
</organism>
<proteinExistence type="predicted"/>
<name>A0A378W2X1_NEIGO</name>
<accession>A0A378W2X1</accession>